<dbReference type="GO" id="GO:0006508">
    <property type="term" value="P:proteolysis"/>
    <property type="evidence" value="ECO:0007669"/>
    <property type="project" value="InterPro"/>
</dbReference>
<dbReference type="AlphaFoldDB" id="A0A3L8PZV3"/>
<dbReference type="SUPFAM" id="SSF53187">
    <property type="entry name" value="Zn-dependent exopeptidases"/>
    <property type="match status" value="1"/>
</dbReference>
<proteinExistence type="predicted"/>
<dbReference type="PANTHER" id="PTHR12147">
    <property type="entry name" value="METALLOPEPTIDASE M28 FAMILY MEMBER"/>
    <property type="match status" value="1"/>
</dbReference>
<dbReference type="OrthoDB" id="1521787at2"/>
<dbReference type="Proteomes" id="UP000281474">
    <property type="component" value="Unassembled WGS sequence"/>
</dbReference>
<name>A0A3L8PZV3_9GAMM</name>
<sequence length="329" mass="36698">MAISPQVIANDYAWSSMLTLTKKFGDRFAGSKGEQQAAFWIKSEFEKLGYQVKEQPFDFKLRKQSLSSMNLEVFKQGHSPKTIVIGAHFDAIGHNTGSTGFTDNASGIASLLAVAKALQKTTPYYSVKFVAFGAEEVGLNGSKAYVETLKPNHLTGMINLDTVAGGDHLYIHSAHSKPYHCNGDNSKYTFDTWLRNELIKKSKSVKLARGYDLHPKTPEFPEGETGSWSDHSPFACIGIPIAYIEATNFSIDGESGKDGYSQTSHPDYWTCFDNSNMASCDRNKEKHWGKIWHTKFDQAKQLIPRLESHIKLQMQSNVTLLTQFLLGKP</sequence>
<dbReference type="InterPro" id="IPR007484">
    <property type="entry name" value="Peptidase_M28"/>
</dbReference>
<dbReference type="EMBL" id="QZEI01000022">
    <property type="protein sequence ID" value="RLV60063.1"/>
    <property type="molecule type" value="Genomic_DNA"/>
</dbReference>
<gene>
    <name evidence="2" type="ORF">D5018_09005</name>
</gene>
<comment type="caution">
    <text evidence="2">The sequence shown here is derived from an EMBL/GenBank/DDBJ whole genome shotgun (WGS) entry which is preliminary data.</text>
</comment>
<reference evidence="2 3" key="1">
    <citation type="submission" date="2018-09" db="EMBL/GenBank/DDBJ databases">
        <title>Phylogeny of the Shewanellaceae, and recommendation for two new genera, Pseudoshewanella and Parashewanella.</title>
        <authorList>
            <person name="Wang G."/>
        </authorList>
    </citation>
    <scope>NUCLEOTIDE SEQUENCE [LARGE SCALE GENOMIC DNA]</scope>
    <source>
        <strain evidence="2 3">C51</strain>
    </source>
</reference>
<dbReference type="InterPro" id="IPR045175">
    <property type="entry name" value="M28_fam"/>
</dbReference>
<protein>
    <submittedName>
        <fullName evidence="2">Zn-dependent exopeptidase M28</fullName>
    </submittedName>
</protein>
<dbReference type="Gene3D" id="3.40.630.10">
    <property type="entry name" value="Zn peptidases"/>
    <property type="match status" value="1"/>
</dbReference>
<dbReference type="GO" id="GO:0008235">
    <property type="term" value="F:metalloexopeptidase activity"/>
    <property type="evidence" value="ECO:0007669"/>
    <property type="project" value="InterPro"/>
</dbReference>
<dbReference type="PANTHER" id="PTHR12147:SF26">
    <property type="entry name" value="PEPTIDASE M28 DOMAIN-CONTAINING PROTEIN"/>
    <property type="match status" value="1"/>
</dbReference>
<evidence type="ECO:0000313" key="3">
    <source>
        <dbReference type="Proteomes" id="UP000281474"/>
    </source>
</evidence>
<feature type="domain" description="Peptidase M28" evidence="1">
    <location>
        <begin position="77"/>
        <end position="310"/>
    </location>
</feature>
<accession>A0A3L8PZV3</accession>
<evidence type="ECO:0000313" key="2">
    <source>
        <dbReference type="EMBL" id="RLV60063.1"/>
    </source>
</evidence>
<organism evidence="2 3">
    <name type="scientific">Parashewanella curva</name>
    <dbReference type="NCBI Taxonomy" id="2338552"/>
    <lineage>
        <taxon>Bacteria</taxon>
        <taxon>Pseudomonadati</taxon>
        <taxon>Pseudomonadota</taxon>
        <taxon>Gammaproteobacteria</taxon>
        <taxon>Alteromonadales</taxon>
        <taxon>Shewanellaceae</taxon>
        <taxon>Parashewanella</taxon>
    </lineage>
</organism>
<evidence type="ECO:0000259" key="1">
    <source>
        <dbReference type="Pfam" id="PF04389"/>
    </source>
</evidence>
<dbReference type="Pfam" id="PF04389">
    <property type="entry name" value="Peptidase_M28"/>
    <property type="match status" value="1"/>
</dbReference>
<keyword evidence="3" id="KW-1185">Reference proteome</keyword>